<sequence>MPEKTMRALVVFCHPVPDSYGAALRDAVLRGLARAGIEADLIDLYADGFQPALTEEERRNYHTPGLNRLPVADHLDRVKAADALVFVAPTWWYGPPAMLKGWLDRVLVPFETFGMPRPYRSLERHLTNIRLIAAVSTLGSPWFWWRWIGQPGRRILLDGIGGIVHPRAPKLWLALHGMDSVSLAKRAAFLSRVEERFARLRISRPE</sequence>
<gene>
    <name evidence="4" type="ORF">GCM10017653_01390</name>
</gene>
<dbReference type="PANTHER" id="PTHR10204">
    <property type="entry name" value="NAD P H OXIDOREDUCTASE-RELATED"/>
    <property type="match status" value="1"/>
</dbReference>
<dbReference type="EMBL" id="BSFM01000001">
    <property type="protein sequence ID" value="GLK82070.1"/>
    <property type="molecule type" value="Genomic_DNA"/>
</dbReference>
<evidence type="ECO:0000313" key="5">
    <source>
        <dbReference type="Proteomes" id="UP001143330"/>
    </source>
</evidence>
<reference evidence="4" key="1">
    <citation type="journal article" date="2014" name="Int. J. Syst. Evol. Microbiol.">
        <title>Complete genome sequence of Corynebacterium casei LMG S-19264T (=DSM 44701T), isolated from a smear-ripened cheese.</title>
        <authorList>
            <consortium name="US DOE Joint Genome Institute (JGI-PGF)"/>
            <person name="Walter F."/>
            <person name="Albersmeier A."/>
            <person name="Kalinowski J."/>
            <person name="Ruckert C."/>
        </authorList>
    </citation>
    <scope>NUCLEOTIDE SEQUENCE</scope>
    <source>
        <strain evidence="4">VKM B-2789</strain>
    </source>
</reference>
<dbReference type="SUPFAM" id="SSF52218">
    <property type="entry name" value="Flavoproteins"/>
    <property type="match status" value="1"/>
</dbReference>
<dbReference type="InterPro" id="IPR003680">
    <property type="entry name" value="Flavodoxin_fold"/>
</dbReference>
<comment type="similarity">
    <text evidence="1">Belongs to the NAD(P)H dehydrogenase (quinone) family.</text>
</comment>
<comment type="caution">
    <text evidence="4">The sequence shown here is derived from an EMBL/GenBank/DDBJ whole genome shotgun (WGS) entry which is preliminary data.</text>
</comment>
<reference evidence="4" key="2">
    <citation type="submission" date="2023-01" db="EMBL/GenBank/DDBJ databases">
        <authorList>
            <person name="Sun Q."/>
            <person name="Evtushenko L."/>
        </authorList>
    </citation>
    <scope>NUCLEOTIDE SEQUENCE</scope>
    <source>
        <strain evidence="4">VKM B-2789</strain>
    </source>
</reference>
<evidence type="ECO:0000256" key="2">
    <source>
        <dbReference type="ARBA" id="ARBA00023002"/>
    </source>
</evidence>
<proteinExistence type="inferred from homology"/>
<feature type="domain" description="Flavodoxin-like fold" evidence="3">
    <location>
        <begin position="6"/>
        <end position="137"/>
    </location>
</feature>
<keyword evidence="2" id="KW-0560">Oxidoreductase</keyword>
<dbReference type="GO" id="GO:0005829">
    <property type="term" value="C:cytosol"/>
    <property type="evidence" value="ECO:0007669"/>
    <property type="project" value="TreeGrafter"/>
</dbReference>
<name>A0A9W6JU14_9HYPH</name>
<dbReference type="InterPro" id="IPR029039">
    <property type="entry name" value="Flavoprotein-like_sf"/>
</dbReference>
<dbReference type="Pfam" id="PF02525">
    <property type="entry name" value="Flavodoxin_2"/>
    <property type="match status" value="1"/>
</dbReference>
<accession>A0A9W6JU14</accession>
<dbReference type="Proteomes" id="UP001143330">
    <property type="component" value="Unassembled WGS sequence"/>
</dbReference>
<organism evidence="4 5">
    <name type="scientific">Ancylobacter defluvii</name>
    <dbReference type="NCBI Taxonomy" id="1282440"/>
    <lineage>
        <taxon>Bacteria</taxon>
        <taxon>Pseudomonadati</taxon>
        <taxon>Pseudomonadota</taxon>
        <taxon>Alphaproteobacteria</taxon>
        <taxon>Hyphomicrobiales</taxon>
        <taxon>Xanthobacteraceae</taxon>
        <taxon>Ancylobacter</taxon>
    </lineage>
</organism>
<dbReference type="AlphaFoldDB" id="A0A9W6JU14"/>
<keyword evidence="5" id="KW-1185">Reference proteome</keyword>
<dbReference type="GO" id="GO:0003955">
    <property type="term" value="F:NAD(P)H dehydrogenase (quinone) activity"/>
    <property type="evidence" value="ECO:0007669"/>
    <property type="project" value="TreeGrafter"/>
</dbReference>
<evidence type="ECO:0000313" key="4">
    <source>
        <dbReference type="EMBL" id="GLK82070.1"/>
    </source>
</evidence>
<dbReference type="Gene3D" id="3.40.50.360">
    <property type="match status" value="1"/>
</dbReference>
<evidence type="ECO:0000256" key="1">
    <source>
        <dbReference type="ARBA" id="ARBA00006252"/>
    </source>
</evidence>
<protein>
    <submittedName>
        <fullName evidence="4">NAD(P)H dehydrogenase (Quinone)</fullName>
    </submittedName>
</protein>
<dbReference type="InterPro" id="IPR051545">
    <property type="entry name" value="NAD(P)H_dehydrogenase_qn"/>
</dbReference>
<dbReference type="PANTHER" id="PTHR10204:SF34">
    <property type="entry name" value="NAD(P)H DEHYDROGENASE [QUINONE] 1 ISOFORM 1"/>
    <property type="match status" value="1"/>
</dbReference>
<evidence type="ECO:0000259" key="3">
    <source>
        <dbReference type="Pfam" id="PF02525"/>
    </source>
</evidence>